<evidence type="ECO:0000256" key="6">
    <source>
        <dbReference type="ARBA" id="ARBA00023136"/>
    </source>
</evidence>
<dbReference type="PROSITE" id="PS00211">
    <property type="entry name" value="ABC_TRANSPORTER_1"/>
    <property type="match status" value="1"/>
</dbReference>
<organism evidence="10 11">
    <name type="scientific">Bacteriovorax antarcticus</name>
    <dbReference type="NCBI Taxonomy" id="3088717"/>
    <lineage>
        <taxon>Bacteria</taxon>
        <taxon>Pseudomonadati</taxon>
        <taxon>Bdellovibrionota</taxon>
        <taxon>Bacteriovoracia</taxon>
        <taxon>Bacteriovoracales</taxon>
        <taxon>Bacteriovoracaceae</taxon>
        <taxon>Bacteriovorax</taxon>
    </lineage>
</organism>
<dbReference type="PROSITE" id="PS50929">
    <property type="entry name" value="ABC_TM1F"/>
    <property type="match status" value="1"/>
</dbReference>
<dbReference type="PANTHER" id="PTHR43394:SF1">
    <property type="entry name" value="ATP-BINDING CASSETTE SUB-FAMILY B MEMBER 10, MITOCHONDRIAL"/>
    <property type="match status" value="1"/>
</dbReference>
<keyword evidence="4" id="KW-0067">ATP-binding</keyword>
<keyword evidence="3" id="KW-0547">Nucleotide-binding</keyword>
<keyword evidence="5 7" id="KW-1133">Transmembrane helix</keyword>
<feature type="transmembrane region" description="Helical" evidence="7">
    <location>
        <begin position="59"/>
        <end position="83"/>
    </location>
</feature>
<dbReference type="PANTHER" id="PTHR43394">
    <property type="entry name" value="ATP-DEPENDENT PERMEASE MDL1, MITOCHONDRIAL"/>
    <property type="match status" value="1"/>
</dbReference>
<dbReference type="Proteomes" id="UP001302274">
    <property type="component" value="Unassembled WGS sequence"/>
</dbReference>
<dbReference type="InterPro" id="IPR003593">
    <property type="entry name" value="AAA+_ATPase"/>
</dbReference>
<dbReference type="EMBL" id="JAYGJQ010000001">
    <property type="protein sequence ID" value="MEA9356274.1"/>
    <property type="molecule type" value="Genomic_DNA"/>
</dbReference>
<dbReference type="Gene3D" id="1.20.1560.10">
    <property type="entry name" value="ABC transporter type 1, transmembrane domain"/>
    <property type="match status" value="1"/>
</dbReference>
<gene>
    <name evidence="10" type="ORF">SHI21_08675</name>
</gene>
<dbReference type="RefSeq" id="WP_323575962.1">
    <property type="nucleotide sequence ID" value="NZ_JAYGJQ010000001.1"/>
</dbReference>
<feature type="transmembrane region" description="Helical" evidence="7">
    <location>
        <begin position="21"/>
        <end position="39"/>
    </location>
</feature>
<dbReference type="PROSITE" id="PS50893">
    <property type="entry name" value="ABC_TRANSPORTER_2"/>
    <property type="match status" value="1"/>
</dbReference>
<comment type="subcellular location">
    <subcellularLocation>
        <location evidence="1">Cell membrane</location>
        <topology evidence="1">Multi-pass membrane protein</topology>
    </subcellularLocation>
</comment>
<evidence type="ECO:0000313" key="10">
    <source>
        <dbReference type="EMBL" id="MEA9356274.1"/>
    </source>
</evidence>
<dbReference type="Gene3D" id="3.40.50.300">
    <property type="entry name" value="P-loop containing nucleotide triphosphate hydrolases"/>
    <property type="match status" value="1"/>
</dbReference>
<evidence type="ECO:0000256" key="3">
    <source>
        <dbReference type="ARBA" id="ARBA00022741"/>
    </source>
</evidence>
<dbReference type="InterPro" id="IPR003439">
    <property type="entry name" value="ABC_transporter-like_ATP-bd"/>
</dbReference>
<proteinExistence type="predicted"/>
<dbReference type="SUPFAM" id="SSF90123">
    <property type="entry name" value="ABC transporter transmembrane region"/>
    <property type="match status" value="1"/>
</dbReference>
<dbReference type="CDD" id="cd03249">
    <property type="entry name" value="ABC_MTABC3_MDL1_MDL2"/>
    <property type="match status" value="1"/>
</dbReference>
<feature type="domain" description="ABC transporter" evidence="8">
    <location>
        <begin position="341"/>
        <end position="575"/>
    </location>
</feature>
<evidence type="ECO:0000259" key="8">
    <source>
        <dbReference type="PROSITE" id="PS50893"/>
    </source>
</evidence>
<comment type="caution">
    <text evidence="10">The sequence shown here is derived from an EMBL/GenBank/DDBJ whole genome shotgun (WGS) entry which is preliminary data.</text>
</comment>
<reference evidence="10 11" key="1">
    <citation type="submission" date="2023-11" db="EMBL/GenBank/DDBJ databases">
        <title>A Novel Polar Bacteriovorax (B. antarcticus) Isolated from the Biocrust in Antarctica.</title>
        <authorList>
            <person name="Mun W."/>
            <person name="Choi S.Y."/>
            <person name="Mitchell R.J."/>
        </authorList>
    </citation>
    <scope>NUCLEOTIDE SEQUENCE [LARGE SCALE GENOMIC DNA]</scope>
    <source>
        <strain evidence="10 11">PP10</strain>
    </source>
</reference>
<feature type="domain" description="ABC transmembrane type-1" evidence="9">
    <location>
        <begin position="25"/>
        <end position="305"/>
    </location>
</feature>
<protein>
    <submittedName>
        <fullName evidence="10">ABC transporter transmembrane domain-containing protein</fullName>
    </submittedName>
</protein>
<keyword evidence="2 7" id="KW-0812">Transmembrane</keyword>
<dbReference type="PIRSF" id="PIRSF002773">
    <property type="entry name" value="ABC_prm/ATPase_B"/>
    <property type="match status" value="1"/>
</dbReference>
<feature type="transmembrane region" description="Helical" evidence="7">
    <location>
        <begin position="283"/>
        <end position="303"/>
    </location>
</feature>
<dbReference type="InterPro" id="IPR039421">
    <property type="entry name" value="Type_1_exporter"/>
</dbReference>
<dbReference type="InterPro" id="IPR036640">
    <property type="entry name" value="ABC1_TM_sf"/>
</dbReference>
<evidence type="ECO:0000256" key="2">
    <source>
        <dbReference type="ARBA" id="ARBA00022692"/>
    </source>
</evidence>
<dbReference type="SUPFAM" id="SSF52540">
    <property type="entry name" value="P-loop containing nucleoside triphosphate hydrolases"/>
    <property type="match status" value="1"/>
</dbReference>
<evidence type="ECO:0000313" key="11">
    <source>
        <dbReference type="Proteomes" id="UP001302274"/>
    </source>
</evidence>
<dbReference type="SMART" id="SM00382">
    <property type="entry name" value="AAA"/>
    <property type="match status" value="1"/>
</dbReference>
<evidence type="ECO:0000256" key="7">
    <source>
        <dbReference type="SAM" id="Phobius"/>
    </source>
</evidence>
<accession>A0ABU5VTA2</accession>
<sequence length="580" mass="64429">MKNNKAFFMKLLNLSREEWPLLIKGMIFLLISSAALMAYPQYIKAIIDNALQTKDTKALNYAALFALGVFIIQGISSSYRFYYFTLAGEKTVKRLRVKLFSQILSQEMPFFDFQKTGELLGRLSSDTAVLQNALSVNISMLVRNLFQTIGGIVLLFITSTKLTVFILILIPPLAWLVAAFGKKVKHISKLTQDALAVSSGVAEESISGVRTVKAFAQEKWEINRYGDQLQKSFNLSLDRISVVAKFTGVVSIVGFFAIVFIVWYGGRLVIQEEMSVGTLTSYILYVMTVAFSAGLLGSLYTDFMSAFGAGHRIFELLDIATVNEENFKKPLKNISKGVIEIQHADFSYPARPDQLVLKNFSMKIEQNETIAIVGSSGAGKSTIAQLLMRFYDLNSGKILIDGLDIKDYDLYALRNQVGIVSQEPILISESIEDNIRYGKPDATFEEVVAAAKVAYADDFITTFSAGYKTLVGEKGVQLSGGQKQRVAIARAVLKDPKILILDEATSALDSESEYLVQAALENLQKGRTTLIIAHRLSTVKKSDKIFVMDHGEIVQSGPHDELILMKDGFYNKLIEKQFNN</sequence>
<evidence type="ECO:0000256" key="4">
    <source>
        <dbReference type="ARBA" id="ARBA00022840"/>
    </source>
</evidence>
<dbReference type="InterPro" id="IPR011527">
    <property type="entry name" value="ABC1_TM_dom"/>
</dbReference>
<dbReference type="Pfam" id="PF00664">
    <property type="entry name" value="ABC_membrane"/>
    <property type="match status" value="1"/>
</dbReference>
<dbReference type="InterPro" id="IPR027417">
    <property type="entry name" value="P-loop_NTPase"/>
</dbReference>
<keyword evidence="11" id="KW-1185">Reference proteome</keyword>
<name>A0ABU5VTA2_9BACT</name>
<evidence type="ECO:0000259" key="9">
    <source>
        <dbReference type="PROSITE" id="PS50929"/>
    </source>
</evidence>
<dbReference type="Pfam" id="PF00005">
    <property type="entry name" value="ABC_tran"/>
    <property type="match status" value="1"/>
</dbReference>
<feature type="transmembrane region" description="Helical" evidence="7">
    <location>
        <begin position="242"/>
        <end position="263"/>
    </location>
</feature>
<dbReference type="InterPro" id="IPR017871">
    <property type="entry name" value="ABC_transporter-like_CS"/>
</dbReference>
<evidence type="ECO:0000256" key="1">
    <source>
        <dbReference type="ARBA" id="ARBA00004651"/>
    </source>
</evidence>
<evidence type="ECO:0000256" key="5">
    <source>
        <dbReference type="ARBA" id="ARBA00022989"/>
    </source>
</evidence>
<keyword evidence="6 7" id="KW-0472">Membrane</keyword>